<evidence type="ECO:0000259" key="2">
    <source>
        <dbReference type="Pfam" id="PF05378"/>
    </source>
</evidence>
<protein>
    <submittedName>
        <fullName evidence="4">N-methylhydantoinase A</fullName>
    </submittedName>
</protein>
<comment type="caution">
    <text evidence="4">The sequence shown here is derived from an EMBL/GenBank/DDBJ whole genome shotgun (WGS) entry which is preliminary data.</text>
</comment>
<keyword evidence="5" id="KW-1185">Reference proteome</keyword>
<dbReference type="Pfam" id="PF19278">
    <property type="entry name" value="Hydant_A_C"/>
    <property type="match status" value="1"/>
</dbReference>
<organism evidence="4 5">
    <name type="scientific">Halalkalibacter wakoensis JCM 9140</name>
    <dbReference type="NCBI Taxonomy" id="1236970"/>
    <lineage>
        <taxon>Bacteria</taxon>
        <taxon>Bacillati</taxon>
        <taxon>Bacillota</taxon>
        <taxon>Bacilli</taxon>
        <taxon>Bacillales</taxon>
        <taxon>Bacillaceae</taxon>
        <taxon>Halalkalibacter</taxon>
    </lineage>
</organism>
<dbReference type="GO" id="GO:0006749">
    <property type="term" value="P:glutathione metabolic process"/>
    <property type="evidence" value="ECO:0007669"/>
    <property type="project" value="TreeGrafter"/>
</dbReference>
<evidence type="ECO:0000259" key="3">
    <source>
        <dbReference type="Pfam" id="PF19278"/>
    </source>
</evidence>
<dbReference type="Pfam" id="PF01968">
    <property type="entry name" value="Hydantoinase_A"/>
    <property type="match status" value="1"/>
</dbReference>
<dbReference type="PANTHER" id="PTHR11365">
    <property type="entry name" value="5-OXOPROLINASE RELATED"/>
    <property type="match status" value="1"/>
</dbReference>
<gene>
    <name evidence="4" type="ORF">JCM9140_1522</name>
</gene>
<dbReference type="InterPro" id="IPR049517">
    <property type="entry name" value="ACX-like_C"/>
</dbReference>
<dbReference type="Proteomes" id="UP000018890">
    <property type="component" value="Unassembled WGS sequence"/>
</dbReference>
<dbReference type="EMBL" id="BAUT01000011">
    <property type="protein sequence ID" value="GAE25522.1"/>
    <property type="molecule type" value="Genomic_DNA"/>
</dbReference>
<name>W4Q0L8_9BACI</name>
<sequence length="691" mass="75295">MKLIGVDVGGTFTDIMYTDTDENKTWINKVPTTLEDPSIGVVQGIIDLCEKEGIKKEEIDHVFHGTTIATNAILENDGAVTGMITTKGFRDITHIGRHQRPQNYSIMQEIPWQDRPLVERRHRKVVSERLTAPKGEVLTPLDEEEVRAVVRELKEGGVQSIVVSFLFSYINPIHELRVKEIIEEEYPEAFITSSADVSPQFREFERFTTAAINGFVGPKVKNYIENLKVGLTNASLSADLHIMCSNGGVGTAETVSAKPVNTLLSGPAAGVLGGSWAGKLSGKERLITFDVGGTSADIGIITEQGIDESSARDTWIAGYPVMVPMIDIHTIGAGGGSIAYVDEGGAFKVGPRSAGSRPGPASYGHGGTKPTVTDANVVLGRLDEDNFLGGSMSIYTQEALNVVEELADKIELSTNETAEGILTIVNNNMANAIREKTIQKGHDPREFSLVAFGGAGPLHAVEVANILNIPEVIIPPHPGITSATGLLTTDLKYDLIKTEFMLSNLLDLDKLNDDATILSTQIIEQLVEDGVDRSSIHIKCTADCRYVGQGYELRVNLPAEEITEENIQSSWAEFHALHEAEYGHFFQESPIEIVNIRITGKGLMPKIQNPVVDNESTLDEALIKKGKTVFRVDGELKEFETSFYQRERLPAQATFHGPAIVFQKDTTTVMPPNCRAFVEENGNITISLGGE</sequence>
<dbReference type="InterPro" id="IPR045079">
    <property type="entry name" value="Oxoprolinase-like"/>
</dbReference>
<dbReference type="OrthoDB" id="9768323at2"/>
<feature type="domain" description="Hydantoinase A/oxoprolinase" evidence="1">
    <location>
        <begin position="206"/>
        <end position="493"/>
    </location>
</feature>
<dbReference type="RefSeq" id="WP_034744063.1">
    <property type="nucleotide sequence ID" value="NZ_BAUT01000011.1"/>
</dbReference>
<feature type="domain" description="Acetophenone carboxylase-like C-terminal" evidence="3">
    <location>
        <begin position="516"/>
        <end position="680"/>
    </location>
</feature>
<dbReference type="InterPro" id="IPR008040">
    <property type="entry name" value="Hydant_A_N"/>
</dbReference>
<dbReference type="SUPFAM" id="SSF53067">
    <property type="entry name" value="Actin-like ATPase domain"/>
    <property type="match status" value="1"/>
</dbReference>
<evidence type="ECO:0000313" key="4">
    <source>
        <dbReference type="EMBL" id="GAE25522.1"/>
    </source>
</evidence>
<feature type="domain" description="Hydantoinase/oxoprolinase N-terminal" evidence="2">
    <location>
        <begin position="4"/>
        <end position="185"/>
    </location>
</feature>
<reference evidence="4" key="1">
    <citation type="journal article" date="2014" name="Genome Announc.">
        <title>Draft Genome Sequences of Three Alkaliphilic Bacillus Strains, Bacillus wakoensis JCM 9140T, Bacillus akibai JCM 9157T, and Bacillus hemicellulosilyticus JCM 9152T.</title>
        <authorList>
            <person name="Yuki M."/>
            <person name="Oshima K."/>
            <person name="Suda W."/>
            <person name="Oshida Y."/>
            <person name="Kitamura K."/>
            <person name="Iida T."/>
            <person name="Hattori M."/>
            <person name="Ohkuma M."/>
        </authorList>
    </citation>
    <scope>NUCLEOTIDE SEQUENCE [LARGE SCALE GENOMIC DNA]</scope>
    <source>
        <strain evidence="4">JCM 9140</strain>
    </source>
</reference>
<accession>W4Q0L8</accession>
<dbReference type="AlphaFoldDB" id="W4Q0L8"/>
<dbReference type="GO" id="GO:0005829">
    <property type="term" value="C:cytosol"/>
    <property type="evidence" value="ECO:0007669"/>
    <property type="project" value="TreeGrafter"/>
</dbReference>
<dbReference type="InterPro" id="IPR043129">
    <property type="entry name" value="ATPase_NBD"/>
</dbReference>
<dbReference type="PANTHER" id="PTHR11365:SF23">
    <property type="entry name" value="HYPOTHETICAL 5-OXOPROLINASE (EUROFUNG)-RELATED"/>
    <property type="match status" value="1"/>
</dbReference>
<proteinExistence type="predicted"/>
<dbReference type="GO" id="GO:0017168">
    <property type="term" value="F:5-oxoprolinase (ATP-hydrolyzing) activity"/>
    <property type="evidence" value="ECO:0007669"/>
    <property type="project" value="TreeGrafter"/>
</dbReference>
<evidence type="ECO:0000313" key="5">
    <source>
        <dbReference type="Proteomes" id="UP000018890"/>
    </source>
</evidence>
<dbReference type="InterPro" id="IPR002821">
    <property type="entry name" value="Hydantoinase_A"/>
</dbReference>
<evidence type="ECO:0000259" key="1">
    <source>
        <dbReference type="Pfam" id="PF01968"/>
    </source>
</evidence>
<dbReference type="Pfam" id="PF05378">
    <property type="entry name" value="Hydant_A_N"/>
    <property type="match status" value="1"/>
</dbReference>
<dbReference type="STRING" id="1236970.JCM9140_1522"/>